<dbReference type="AlphaFoldDB" id="A0A1I3ICT2"/>
<dbReference type="STRING" id="420953.SAMN05192543_103174"/>
<name>A0A1I3ICT2_9BURK</name>
<dbReference type="Proteomes" id="UP000199548">
    <property type="component" value="Unassembled WGS sequence"/>
</dbReference>
<sequence>MSVSSHAMAILALFATSLIVRVLPVFVRLRLNDTAHSLLERVIPMAVFLNFAVYIAWTEIHTAPVAAIAAISVVAVVTFATSIGLVLTTCAATLVYFLVQMSI</sequence>
<dbReference type="EMBL" id="FOQU01000003">
    <property type="protein sequence ID" value="SFI45794.1"/>
    <property type="molecule type" value="Genomic_DNA"/>
</dbReference>
<keyword evidence="1" id="KW-0812">Transmembrane</keyword>
<keyword evidence="1" id="KW-1133">Transmembrane helix</keyword>
<reference evidence="2 3" key="1">
    <citation type="submission" date="2016-10" db="EMBL/GenBank/DDBJ databases">
        <authorList>
            <person name="de Groot N.N."/>
        </authorList>
    </citation>
    <scope>NUCLEOTIDE SEQUENCE [LARGE SCALE GENOMIC DNA]</scope>
    <source>
        <strain evidence="2 3">LMG 23650</strain>
    </source>
</reference>
<evidence type="ECO:0000313" key="2">
    <source>
        <dbReference type="EMBL" id="SFI45794.1"/>
    </source>
</evidence>
<evidence type="ECO:0000256" key="1">
    <source>
        <dbReference type="SAM" id="Phobius"/>
    </source>
</evidence>
<keyword evidence="3" id="KW-1185">Reference proteome</keyword>
<dbReference type="OrthoDB" id="7031855at2"/>
<dbReference type="RefSeq" id="WP_091011113.1">
    <property type="nucleotide sequence ID" value="NZ_CP041745.1"/>
</dbReference>
<accession>A0A1I3ICT2</accession>
<organism evidence="2 3">
    <name type="scientific">Paraburkholderia megapolitana</name>
    <dbReference type="NCBI Taxonomy" id="420953"/>
    <lineage>
        <taxon>Bacteria</taxon>
        <taxon>Pseudomonadati</taxon>
        <taxon>Pseudomonadota</taxon>
        <taxon>Betaproteobacteria</taxon>
        <taxon>Burkholderiales</taxon>
        <taxon>Burkholderiaceae</taxon>
        <taxon>Paraburkholderia</taxon>
    </lineage>
</organism>
<evidence type="ECO:0008006" key="4">
    <source>
        <dbReference type="Google" id="ProtNLM"/>
    </source>
</evidence>
<protein>
    <recommendedName>
        <fullName evidence="4">Branched-chain amino acid transport protein (AzlD)</fullName>
    </recommendedName>
</protein>
<feature type="transmembrane region" description="Helical" evidence="1">
    <location>
        <begin position="6"/>
        <end position="26"/>
    </location>
</feature>
<keyword evidence="1" id="KW-0472">Membrane</keyword>
<gene>
    <name evidence="2" type="ORF">SAMN05192543_103174</name>
</gene>
<feature type="transmembrane region" description="Helical" evidence="1">
    <location>
        <begin position="69"/>
        <end position="99"/>
    </location>
</feature>
<proteinExistence type="predicted"/>
<feature type="transmembrane region" description="Helical" evidence="1">
    <location>
        <begin position="38"/>
        <end position="57"/>
    </location>
</feature>
<evidence type="ECO:0000313" key="3">
    <source>
        <dbReference type="Proteomes" id="UP000199548"/>
    </source>
</evidence>